<dbReference type="HAMAP" id="MF_02126">
    <property type="entry name" value="RF_methyltr_PrmC"/>
    <property type="match status" value="1"/>
</dbReference>
<evidence type="ECO:0000313" key="8">
    <source>
        <dbReference type="EMBL" id="MFC3102806.1"/>
    </source>
</evidence>
<reference evidence="9" key="1">
    <citation type="journal article" date="2019" name="Int. J. Syst. Evol. Microbiol.">
        <title>The Global Catalogue of Microorganisms (GCM) 10K type strain sequencing project: providing services to taxonomists for standard genome sequencing and annotation.</title>
        <authorList>
            <consortium name="The Broad Institute Genomics Platform"/>
            <consortium name="The Broad Institute Genome Sequencing Center for Infectious Disease"/>
            <person name="Wu L."/>
            <person name="Ma J."/>
        </authorList>
    </citation>
    <scope>NUCLEOTIDE SEQUENCE [LARGE SCALE GENOMIC DNA]</scope>
    <source>
        <strain evidence="9">KCTC 52640</strain>
    </source>
</reference>
<dbReference type="EC" id="2.1.1.297" evidence="5"/>
<dbReference type="GO" id="GO:0032259">
    <property type="term" value="P:methylation"/>
    <property type="evidence" value="ECO:0007669"/>
    <property type="project" value="UniProtKB-KW"/>
</dbReference>
<evidence type="ECO:0000313" key="9">
    <source>
        <dbReference type="Proteomes" id="UP001595462"/>
    </source>
</evidence>
<dbReference type="EMBL" id="JBHRSS010000001">
    <property type="protein sequence ID" value="MFC3102806.1"/>
    <property type="molecule type" value="Genomic_DNA"/>
</dbReference>
<feature type="binding site" evidence="5">
    <location>
        <position position="144"/>
    </location>
    <ligand>
        <name>S-adenosyl-L-methionine</name>
        <dbReference type="ChEBI" id="CHEBI:59789"/>
    </ligand>
</feature>
<proteinExistence type="inferred from homology"/>
<dbReference type="Proteomes" id="UP001595462">
    <property type="component" value="Unassembled WGS sequence"/>
</dbReference>
<dbReference type="PANTHER" id="PTHR18895">
    <property type="entry name" value="HEMK METHYLTRANSFERASE"/>
    <property type="match status" value="1"/>
</dbReference>
<evidence type="ECO:0000259" key="6">
    <source>
        <dbReference type="Pfam" id="PF05175"/>
    </source>
</evidence>
<accession>A0ABV7ELM6</accession>
<dbReference type="InterPro" id="IPR029063">
    <property type="entry name" value="SAM-dependent_MTases_sf"/>
</dbReference>
<organism evidence="8 9">
    <name type="scientific">Salinisphaera aquimarina</name>
    <dbReference type="NCBI Taxonomy" id="2094031"/>
    <lineage>
        <taxon>Bacteria</taxon>
        <taxon>Pseudomonadati</taxon>
        <taxon>Pseudomonadota</taxon>
        <taxon>Gammaproteobacteria</taxon>
        <taxon>Salinisphaerales</taxon>
        <taxon>Salinisphaeraceae</taxon>
        <taxon>Salinisphaera</taxon>
    </lineage>
</organism>
<dbReference type="InterPro" id="IPR007848">
    <property type="entry name" value="Small_mtfrase_dom"/>
</dbReference>
<comment type="caution">
    <text evidence="8">The sequence shown here is derived from an EMBL/GenBank/DDBJ whole genome shotgun (WGS) entry which is preliminary data.</text>
</comment>
<keyword evidence="9" id="KW-1185">Reference proteome</keyword>
<dbReference type="Gene3D" id="3.40.50.150">
    <property type="entry name" value="Vaccinia Virus protein VP39"/>
    <property type="match status" value="1"/>
</dbReference>
<dbReference type="InterPro" id="IPR002052">
    <property type="entry name" value="DNA_methylase_N6_adenine_CS"/>
</dbReference>
<dbReference type="Gene3D" id="1.10.8.10">
    <property type="entry name" value="DNA helicase RuvA subunit, C-terminal domain"/>
    <property type="match status" value="1"/>
</dbReference>
<dbReference type="NCBIfam" id="TIGR03534">
    <property type="entry name" value="RF_mod_PrmC"/>
    <property type="match status" value="1"/>
</dbReference>
<keyword evidence="2 5" id="KW-0808">Transferase</keyword>
<dbReference type="RefSeq" id="WP_380686225.1">
    <property type="nucleotide sequence ID" value="NZ_JBHRSS010000001.1"/>
</dbReference>
<dbReference type="SUPFAM" id="SSF53335">
    <property type="entry name" value="S-adenosyl-L-methionine-dependent methyltransferases"/>
    <property type="match status" value="1"/>
</dbReference>
<dbReference type="Pfam" id="PF17827">
    <property type="entry name" value="PrmC_N"/>
    <property type="match status" value="1"/>
</dbReference>
<dbReference type="PANTHER" id="PTHR18895:SF74">
    <property type="entry name" value="MTRF1L RELEASE FACTOR GLUTAMINE METHYLTRANSFERASE"/>
    <property type="match status" value="1"/>
</dbReference>
<comment type="function">
    <text evidence="5">Methylates the class 1 translation termination release factors RF1/PrfA and RF2/PrfB on the glutamine residue of the universally conserved GGQ motif.</text>
</comment>
<feature type="domain" description="Methyltransferase small" evidence="6">
    <location>
        <begin position="105"/>
        <end position="207"/>
    </location>
</feature>
<evidence type="ECO:0000256" key="2">
    <source>
        <dbReference type="ARBA" id="ARBA00022679"/>
    </source>
</evidence>
<keyword evidence="3 5" id="KW-0949">S-adenosyl-L-methionine</keyword>
<evidence type="ECO:0000256" key="1">
    <source>
        <dbReference type="ARBA" id="ARBA00022603"/>
    </source>
</evidence>
<evidence type="ECO:0000256" key="3">
    <source>
        <dbReference type="ARBA" id="ARBA00022691"/>
    </source>
</evidence>
<evidence type="ECO:0000259" key="7">
    <source>
        <dbReference type="Pfam" id="PF17827"/>
    </source>
</evidence>
<feature type="binding site" evidence="5">
    <location>
        <position position="187"/>
    </location>
    <ligand>
        <name>S-adenosyl-L-methionine</name>
        <dbReference type="ChEBI" id="CHEBI:59789"/>
    </ligand>
</feature>
<dbReference type="Pfam" id="PF05175">
    <property type="entry name" value="MTS"/>
    <property type="match status" value="1"/>
</dbReference>
<sequence>MTTRLDESLRAARALLAATSDSPDLDARRLLEHVLGVTASHLIVHGADPLNAADAARFDALVARRSAGEPVAYLTGRVGFWTLDLAVDSRVLIPRPDTETLVEAVLDRLDARTPLNVVDLGTGSGAIALALASERPTWRLTATDASSAALACAQANATRLGVANTAFSAGAWYAAIAGRRFDAIVSNPPYIASGDTHLAAPELTHEPQNALVAADHGIADLDTIIAGAPAHLNSSGAIFVEHGADQGEAVRALLAAAGFVGVASIQDLGRNERVSTGRLAG</sequence>
<dbReference type="InterPro" id="IPR040758">
    <property type="entry name" value="PrmC_N"/>
</dbReference>
<dbReference type="GO" id="GO:0102559">
    <property type="term" value="F:peptide chain release factor N(5)-glutamine methyltransferase activity"/>
    <property type="evidence" value="ECO:0007669"/>
    <property type="project" value="UniProtKB-EC"/>
</dbReference>
<evidence type="ECO:0000256" key="5">
    <source>
        <dbReference type="HAMAP-Rule" id="MF_02126"/>
    </source>
</evidence>
<dbReference type="PROSITE" id="PS00092">
    <property type="entry name" value="N6_MTASE"/>
    <property type="match status" value="1"/>
</dbReference>
<gene>
    <name evidence="5 8" type="primary">prmC</name>
    <name evidence="8" type="ORF">ACFOSU_02740</name>
</gene>
<feature type="domain" description="Release factor glutamine methyltransferase N-terminal" evidence="7">
    <location>
        <begin position="9"/>
        <end position="76"/>
    </location>
</feature>
<feature type="binding site" evidence="5">
    <location>
        <position position="172"/>
    </location>
    <ligand>
        <name>S-adenosyl-L-methionine</name>
        <dbReference type="ChEBI" id="CHEBI:59789"/>
    </ligand>
</feature>
<evidence type="ECO:0000256" key="4">
    <source>
        <dbReference type="ARBA" id="ARBA00048391"/>
    </source>
</evidence>
<protein>
    <recommendedName>
        <fullName evidence="5">Release factor glutamine methyltransferase</fullName>
        <shortName evidence="5">RF MTase</shortName>
        <ecNumber evidence="5">2.1.1.297</ecNumber>
    </recommendedName>
    <alternativeName>
        <fullName evidence="5">N5-glutamine methyltransferase PrmC</fullName>
    </alternativeName>
    <alternativeName>
        <fullName evidence="5">Protein-(glutamine-N5) MTase PrmC</fullName>
    </alternativeName>
    <alternativeName>
        <fullName evidence="5">Protein-glutamine N-methyltransferase PrmC</fullName>
    </alternativeName>
</protein>
<dbReference type="InterPro" id="IPR004556">
    <property type="entry name" value="HemK-like"/>
</dbReference>
<comment type="catalytic activity">
    <reaction evidence="4 5">
        <text>L-glutaminyl-[peptide chain release factor] + S-adenosyl-L-methionine = N(5)-methyl-L-glutaminyl-[peptide chain release factor] + S-adenosyl-L-homocysteine + H(+)</text>
        <dbReference type="Rhea" id="RHEA:42896"/>
        <dbReference type="Rhea" id="RHEA-COMP:10271"/>
        <dbReference type="Rhea" id="RHEA-COMP:10272"/>
        <dbReference type="ChEBI" id="CHEBI:15378"/>
        <dbReference type="ChEBI" id="CHEBI:30011"/>
        <dbReference type="ChEBI" id="CHEBI:57856"/>
        <dbReference type="ChEBI" id="CHEBI:59789"/>
        <dbReference type="ChEBI" id="CHEBI:61891"/>
        <dbReference type="EC" id="2.1.1.297"/>
    </reaction>
</comment>
<dbReference type="NCBIfam" id="TIGR00536">
    <property type="entry name" value="hemK_fam"/>
    <property type="match status" value="1"/>
</dbReference>
<name>A0ABV7ELM6_9GAMM</name>
<keyword evidence="1 5" id="KW-0489">Methyltransferase</keyword>
<feature type="binding site" evidence="5">
    <location>
        <begin position="121"/>
        <end position="125"/>
    </location>
    <ligand>
        <name>S-adenosyl-L-methionine</name>
        <dbReference type="ChEBI" id="CHEBI:59789"/>
    </ligand>
</feature>
<feature type="binding site" evidence="5">
    <location>
        <begin position="187"/>
        <end position="190"/>
    </location>
    <ligand>
        <name>substrate</name>
    </ligand>
</feature>
<dbReference type="InterPro" id="IPR050320">
    <property type="entry name" value="N5-glutamine_MTase"/>
</dbReference>
<dbReference type="InterPro" id="IPR019874">
    <property type="entry name" value="RF_methyltr_PrmC"/>
</dbReference>
<dbReference type="CDD" id="cd02440">
    <property type="entry name" value="AdoMet_MTases"/>
    <property type="match status" value="1"/>
</dbReference>
<comment type="similarity">
    <text evidence="5">Belongs to the protein N5-glutamine methyltransferase family. PrmC subfamily.</text>
</comment>